<accession>A0ABY1PZC3</accession>
<protein>
    <submittedName>
        <fullName evidence="1">Uncharacterized protein</fullName>
    </submittedName>
</protein>
<dbReference type="EMBL" id="FXUG01000004">
    <property type="protein sequence ID" value="SMP53972.1"/>
    <property type="molecule type" value="Genomic_DNA"/>
</dbReference>
<name>A0ABY1PZC3_9BACT</name>
<evidence type="ECO:0000313" key="2">
    <source>
        <dbReference type="Proteomes" id="UP001158067"/>
    </source>
</evidence>
<gene>
    <name evidence="1" type="ORF">SAMN06265222_104185</name>
</gene>
<comment type="caution">
    <text evidence="1">The sequence shown here is derived from an EMBL/GenBank/DDBJ whole genome shotgun (WGS) entry which is preliminary data.</text>
</comment>
<reference evidence="1 2" key="1">
    <citation type="submission" date="2017-05" db="EMBL/GenBank/DDBJ databases">
        <authorList>
            <person name="Varghese N."/>
            <person name="Submissions S."/>
        </authorList>
    </citation>
    <scope>NUCLEOTIDE SEQUENCE [LARGE SCALE GENOMIC DNA]</scope>
    <source>
        <strain evidence="1 2">DSM 25457</strain>
    </source>
</reference>
<keyword evidence="2" id="KW-1185">Reference proteome</keyword>
<proteinExistence type="predicted"/>
<sequence length="31" mass="3615">MIELASENEQRIFPFELTLLVDHNGSKPDRD</sequence>
<dbReference type="Proteomes" id="UP001158067">
    <property type="component" value="Unassembled WGS sequence"/>
</dbReference>
<evidence type="ECO:0000313" key="1">
    <source>
        <dbReference type="EMBL" id="SMP53972.1"/>
    </source>
</evidence>
<organism evidence="1 2">
    <name type="scientific">Neorhodopirellula lusitana</name>
    <dbReference type="NCBI Taxonomy" id="445327"/>
    <lineage>
        <taxon>Bacteria</taxon>
        <taxon>Pseudomonadati</taxon>
        <taxon>Planctomycetota</taxon>
        <taxon>Planctomycetia</taxon>
        <taxon>Pirellulales</taxon>
        <taxon>Pirellulaceae</taxon>
        <taxon>Neorhodopirellula</taxon>
    </lineage>
</organism>